<dbReference type="AlphaFoldDB" id="A0A0M5MNB0"/>
<sequence>MKAKQLMFQRLPILLATSVLGTGLLLSGCSNSTDSSNDSKTDSVKTEKVTTDSPASATETVSKTINPTAAAAKQPSLLTNSTEAGSAEDTVKLALDTLYYGDAKKAAAYYQVDMANFEEELKNTQFTFQQTVDSVTIIETKYNKEKTRATVIGELKLKNQSEPAPLSYILQKIDGQWKILG</sequence>
<feature type="compositionally biased region" description="Basic and acidic residues" evidence="1">
    <location>
        <begin position="37"/>
        <end position="50"/>
    </location>
</feature>
<keyword evidence="4" id="KW-1185">Reference proteome</keyword>
<dbReference type="Gene3D" id="3.10.450.50">
    <property type="match status" value="1"/>
</dbReference>
<reference evidence="3 4" key="1">
    <citation type="submission" date="2015-09" db="EMBL/GenBank/DDBJ databases">
        <title>Complete genome of Psychrobacter urativorans R10.10B.</title>
        <authorList>
            <person name="See-Too W.S."/>
            <person name="Chan K.G."/>
        </authorList>
    </citation>
    <scope>NUCLEOTIDE SEQUENCE [LARGE SCALE GENOMIC DNA]</scope>
    <source>
        <strain evidence="3 4">R10.10B</strain>
    </source>
</reference>
<dbReference type="Proteomes" id="UP000059847">
    <property type="component" value="Chromosome"/>
</dbReference>
<dbReference type="EMBL" id="CP012678">
    <property type="protein sequence ID" value="ALF59368.1"/>
    <property type="molecule type" value="Genomic_DNA"/>
</dbReference>
<accession>A0A0M5MNB0</accession>
<gene>
    <name evidence="3" type="ORF">AOC03_04290</name>
</gene>
<name>A0A0M5MNB0_9GAMM</name>
<feature type="compositionally biased region" description="Polar residues" evidence="1">
    <location>
        <begin position="51"/>
        <end position="61"/>
    </location>
</feature>
<evidence type="ECO:0000313" key="3">
    <source>
        <dbReference type="EMBL" id="ALF59368.1"/>
    </source>
</evidence>
<dbReference type="KEGG" id="pur:AOC03_04290"/>
<evidence type="ECO:0000256" key="1">
    <source>
        <dbReference type="SAM" id="MobiDB-lite"/>
    </source>
</evidence>
<protein>
    <recommendedName>
        <fullName evidence="5">DUF4878 domain-containing protein</fullName>
    </recommendedName>
</protein>
<proteinExistence type="predicted"/>
<feature type="region of interest" description="Disordered" evidence="1">
    <location>
        <begin position="30"/>
        <end position="61"/>
    </location>
</feature>
<keyword evidence="2" id="KW-0732">Signal</keyword>
<dbReference type="PROSITE" id="PS51257">
    <property type="entry name" value="PROKAR_LIPOPROTEIN"/>
    <property type="match status" value="1"/>
</dbReference>
<evidence type="ECO:0000256" key="2">
    <source>
        <dbReference type="SAM" id="SignalP"/>
    </source>
</evidence>
<feature type="signal peptide" evidence="2">
    <location>
        <begin position="1"/>
        <end position="32"/>
    </location>
</feature>
<organism evidence="3 4">
    <name type="scientific">Psychrobacter urativorans</name>
    <dbReference type="NCBI Taxonomy" id="45610"/>
    <lineage>
        <taxon>Bacteria</taxon>
        <taxon>Pseudomonadati</taxon>
        <taxon>Pseudomonadota</taxon>
        <taxon>Gammaproteobacteria</taxon>
        <taxon>Moraxellales</taxon>
        <taxon>Moraxellaceae</taxon>
        <taxon>Psychrobacter</taxon>
    </lineage>
</organism>
<dbReference type="RefSeq" id="WP_062533754.1">
    <property type="nucleotide sequence ID" value="NZ_CP012678.1"/>
</dbReference>
<evidence type="ECO:0000313" key="4">
    <source>
        <dbReference type="Proteomes" id="UP000059847"/>
    </source>
</evidence>
<feature type="chain" id="PRO_5005805847" description="DUF4878 domain-containing protein" evidence="2">
    <location>
        <begin position="33"/>
        <end position="181"/>
    </location>
</feature>
<dbReference type="OrthoDB" id="6657617at2"/>
<evidence type="ECO:0008006" key="5">
    <source>
        <dbReference type="Google" id="ProtNLM"/>
    </source>
</evidence>